<proteinExistence type="predicted"/>
<dbReference type="Proteomes" id="UP000326903">
    <property type="component" value="Unassembled WGS sequence"/>
</dbReference>
<protein>
    <submittedName>
        <fullName evidence="1">Uncharacterized protein</fullName>
    </submittedName>
</protein>
<dbReference type="RefSeq" id="WP_150414675.1">
    <property type="nucleotide sequence ID" value="NZ_VYQF01000002.1"/>
</dbReference>
<evidence type="ECO:0000313" key="2">
    <source>
        <dbReference type="Proteomes" id="UP000326903"/>
    </source>
</evidence>
<keyword evidence="2" id="KW-1185">Reference proteome</keyword>
<dbReference type="EMBL" id="VYQF01000002">
    <property type="protein sequence ID" value="KAA9039266.1"/>
    <property type="molecule type" value="Genomic_DNA"/>
</dbReference>
<comment type="caution">
    <text evidence="1">The sequence shown here is derived from an EMBL/GenBank/DDBJ whole genome shotgun (WGS) entry which is preliminary data.</text>
</comment>
<sequence length="246" mass="28658">MTKYFIGLFFISLFFISCKKEKDSFSSESVNDYFPLQVGKYITYNLDSTLFINFGQKDTIISYQVQDRVDAQITDNLARPAYRIIRYIRKDSSKDWIPNNTFLAIPSFNSLEYVENNLRFLKLEIPIKQDFSWKGNSYIDTYSINSDLKYLDDWDYIYDSIDVPLTINSLNIDSTIKVTERDEFLGQDPSIPGTQYAEKTYALEKYGKGIGLIYREFLHWEYQGGETGVPGYFVGYGIKLSILDHN</sequence>
<gene>
    <name evidence="1" type="ORF">FW778_10570</name>
</gene>
<dbReference type="PROSITE" id="PS51257">
    <property type="entry name" value="PROKAR_LIPOPROTEIN"/>
    <property type="match status" value="1"/>
</dbReference>
<accession>A0A5J5IH39</accession>
<evidence type="ECO:0000313" key="1">
    <source>
        <dbReference type="EMBL" id="KAA9039266.1"/>
    </source>
</evidence>
<organism evidence="1 2">
    <name type="scientific">Ginsengibacter hankyongi</name>
    <dbReference type="NCBI Taxonomy" id="2607284"/>
    <lineage>
        <taxon>Bacteria</taxon>
        <taxon>Pseudomonadati</taxon>
        <taxon>Bacteroidota</taxon>
        <taxon>Chitinophagia</taxon>
        <taxon>Chitinophagales</taxon>
        <taxon>Chitinophagaceae</taxon>
        <taxon>Ginsengibacter</taxon>
    </lineage>
</organism>
<reference evidence="1 2" key="1">
    <citation type="submission" date="2019-09" db="EMBL/GenBank/DDBJ databases">
        <title>Draft genome sequence of Ginsengibacter sp. BR5-29.</title>
        <authorList>
            <person name="Im W.-T."/>
        </authorList>
    </citation>
    <scope>NUCLEOTIDE SEQUENCE [LARGE SCALE GENOMIC DNA]</scope>
    <source>
        <strain evidence="1 2">BR5-29</strain>
    </source>
</reference>
<dbReference type="AlphaFoldDB" id="A0A5J5IH39"/>
<name>A0A5J5IH39_9BACT</name>